<feature type="compositionally biased region" description="Basic residues" evidence="1">
    <location>
        <begin position="15"/>
        <end position="26"/>
    </location>
</feature>
<reference evidence="2 3" key="1">
    <citation type="submission" date="2021-06" db="EMBL/GenBank/DDBJ databases">
        <authorList>
            <person name="Kallberg Y."/>
            <person name="Tangrot J."/>
            <person name="Rosling A."/>
        </authorList>
    </citation>
    <scope>NUCLEOTIDE SEQUENCE [LARGE SCALE GENOMIC DNA]</scope>
    <source>
        <strain evidence="2 3">120-4 pot B 10/14</strain>
    </source>
</reference>
<accession>A0ABN7VWE2</accession>
<organism evidence="2 3">
    <name type="scientific">Gigaspora margarita</name>
    <dbReference type="NCBI Taxonomy" id="4874"/>
    <lineage>
        <taxon>Eukaryota</taxon>
        <taxon>Fungi</taxon>
        <taxon>Fungi incertae sedis</taxon>
        <taxon>Mucoromycota</taxon>
        <taxon>Glomeromycotina</taxon>
        <taxon>Glomeromycetes</taxon>
        <taxon>Diversisporales</taxon>
        <taxon>Gigasporaceae</taxon>
        <taxon>Gigaspora</taxon>
    </lineage>
</organism>
<feature type="compositionally biased region" description="Polar residues" evidence="1">
    <location>
        <begin position="57"/>
        <end position="71"/>
    </location>
</feature>
<gene>
    <name evidence="2" type="ORF">GMARGA_LOCUS23496</name>
</gene>
<feature type="region of interest" description="Disordered" evidence="1">
    <location>
        <begin position="52"/>
        <end position="78"/>
    </location>
</feature>
<name>A0ABN7VWE2_GIGMA</name>
<sequence length="111" mass="12311">MVPTDSNYSEPSKKFSNKKNKGKKKATVSAAVSPSEMKNAFDLMHPQKQKNTRITDHNNAPNVSVGSSNAITKKKADGKACNIKIKTSDSTIALWRHLNLEHGYTKNRVQQ</sequence>
<keyword evidence="3" id="KW-1185">Reference proteome</keyword>
<evidence type="ECO:0000313" key="2">
    <source>
        <dbReference type="EMBL" id="CAG8802807.1"/>
    </source>
</evidence>
<feature type="compositionally biased region" description="Polar residues" evidence="1">
    <location>
        <begin position="1"/>
        <end position="10"/>
    </location>
</feature>
<comment type="caution">
    <text evidence="2">The sequence shown here is derived from an EMBL/GenBank/DDBJ whole genome shotgun (WGS) entry which is preliminary data.</text>
</comment>
<protein>
    <submittedName>
        <fullName evidence="2">44105_t:CDS:1</fullName>
    </submittedName>
</protein>
<dbReference type="Proteomes" id="UP000789901">
    <property type="component" value="Unassembled WGS sequence"/>
</dbReference>
<proteinExistence type="predicted"/>
<evidence type="ECO:0000256" key="1">
    <source>
        <dbReference type="SAM" id="MobiDB-lite"/>
    </source>
</evidence>
<evidence type="ECO:0000313" key="3">
    <source>
        <dbReference type="Proteomes" id="UP000789901"/>
    </source>
</evidence>
<feature type="non-terminal residue" evidence="2">
    <location>
        <position position="111"/>
    </location>
</feature>
<dbReference type="EMBL" id="CAJVQB010023846">
    <property type="protein sequence ID" value="CAG8802807.1"/>
    <property type="molecule type" value="Genomic_DNA"/>
</dbReference>
<feature type="region of interest" description="Disordered" evidence="1">
    <location>
        <begin position="1"/>
        <end position="33"/>
    </location>
</feature>